<evidence type="ECO:0000313" key="2">
    <source>
        <dbReference type="Proteomes" id="UP001157006"/>
    </source>
</evidence>
<sequence>MAKSGNLVSQRSFSPIFNPCHTASKGKTFRFLSLFHTYNNSNVSATTITASTKRKGNLQSPLIGKNPGRASRPLITISPSDGQYGEEWTRDYLVTLRDLHLEHLIGADDDPRKNAQVFINLSIQKHVGFGYSIDARITTSFTSKCCNCSSPYCRQLDIEFNLCVLKAPSRVKSKRPLPEIGGDPYVIYTRPGCQIDLDSFVHDAISLDSSVKHTCSELCEKPQGTILYATGQSEASFDKTWSKLLELKKKLL</sequence>
<dbReference type="Proteomes" id="UP001157006">
    <property type="component" value="Chromosome 6"/>
</dbReference>
<accession>A0AAV1B2G1</accession>
<dbReference type="PANTHER" id="PTHR37734">
    <property type="entry name" value="LARGE RIBOSOMAL RNA SUBUNIT ACCUMULATION PROTEIN YCED HOMOLOG 2, CHLOROPLASTIC"/>
    <property type="match status" value="1"/>
</dbReference>
<dbReference type="Pfam" id="PF02620">
    <property type="entry name" value="YceD"/>
    <property type="match status" value="1"/>
</dbReference>
<dbReference type="AlphaFoldDB" id="A0AAV1B2G1"/>
<name>A0AAV1B2G1_VICFA</name>
<dbReference type="InterPro" id="IPR003772">
    <property type="entry name" value="YceD"/>
</dbReference>
<dbReference type="InterPro" id="IPR044985">
    <property type="entry name" value="YceD_plant"/>
</dbReference>
<proteinExistence type="predicted"/>
<organism evidence="1 2">
    <name type="scientific">Vicia faba</name>
    <name type="common">Broad bean</name>
    <name type="synonym">Faba vulgaris</name>
    <dbReference type="NCBI Taxonomy" id="3906"/>
    <lineage>
        <taxon>Eukaryota</taxon>
        <taxon>Viridiplantae</taxon>
        <taxon>Streptophyta</taxon>
        <taxon>Embryophyta</taxon>
        <taxon>Tracheophyta</taxon>
        <taxon>Spermatophyta</taxon>
        <taxon>Magnoliopsida</taxon>
        <taxon>eudicotyledons</taxon>
        <taxon>Gunneridae</taxon>
        <taxon>Pentapetalae</taxon>
        <taxon>rosids</taxon>
        <taxon>fabids</taxon>
        <taxon>Fabales</taxon>
        <taxon>Fabaceae</taxon>
        <taxon>Papilionoideae</taxon>
        <taxon>50 kb inversion clade</taxon>
        <taxon>NPAAA clade</taxon>
        <taxon>Hologalegina</taxon>
        <taxon>IRL clade</taxon>
        <taxon>Fabeae</taxon>
        <taxon>Vicia</taxon>
    </lineage>
</organism>
<keyword evidence="2" id="KW-1185">Reference proteome</keyword>
<dbReference type="PANTHER" id="PTHR37734:SF1">
    <property type="entry name" value="LARGE RIBOSOMAL RNA SUBUNIT ACCUMULATION PROTEIN YCED HOMOLOG 2, CHLOROPLASTIC"/>
    <property type="match status" value="1"/>
</dbReference>
<dbReference type="EMBL" id="OX451741">
    <property type="protein sequence ID" value="CAI8616765.1"/>
    <property type="molecule type" value="Genomic_DNA"/>
</dbReference>
<gene>
    <name evidence="1" type="ORF">VFH_VI044280</name>
</gene>
<evidence type="ECO:0000313" key="1">
    <source>
        <dbReference type="EMBL" id="CAI8616765.1"/>
    </source>
</evidence>
<protein>
    <recommendedName>
        <fullName evidence="3">Large ribosomal RNA subunit accumulation protein YCED homolog 2, chloroplastic</fullName>
    </recommendedName>
</protein>
<reference evidence="1 2" key="1">
    <citation type="submission" date="2023-01" db="EMBL/GenBank/DDBJ databases">
        <authorList>
            <person name="Kreplak J."/>
        </authorList>
    </citation>
    <scope>NUCLEOTIDE SEQUENCE [LARGE SCALE GENOMIC DNA]</scope>
</reference>
<evidence type="ECO:0008006" key="3">
    <source>
        <dbReference type="Google" id="ProtNLM"/>
    </source>
</evidence>